<dbReference type="EMBL" id="JACIGY010000002">
    <property type="protein sequence ID" value="MBB4411942.1"/>
    <property type="molecule type" value="Genomic_DNA"/>
</dbReference>
<evidence type="ECO:0000313" key="1">
    <source>
        <dbReference type="EMBL" id="MBB4348706.1"/>
    </source>
</evidence>
<evidence type="ECO:0000313" key="3">
    <source>
        <dbReference type="EMBL" id="MBB4449459.1"/>
    </source>
</evidence>
<evidence type="ECO:0000313" key="4">
    <source>
        <dbReference type="Proteomes" id="UP000520770"/>
    </source>
</evidence>
<keyword evidence="5" id="KW-1185">Reference proteome</keyword>
<accession>A0A7W6V3S2</accession>
<protein>
    <submittedName>
        <fullName evidence="3">Uncharacterized protein</fullName>
    </submittedName>
</protein>
<name>A0A7W6V3S2_9HYPH</name>
<evidence type="ECO:0000313" key="5">
    <source>
        <dbReference type="Proteomes" id="UP000524535"/>
    </source>
</evidence>
<comment type="caution">
    <text evidence="3">The sequence shown here is derived from an EMBL/GenBank/DDBJ whole genome shotgun (WGS) entry which is preliminary data.</text>
</comment>
<dbReference type="EMBL" id="JACIHM010000015">
    <property type="protein sequence ID" value="MBB4449459.1"/>
    <property type="molecule type" value="Genomic_DNA"/>
</dbReference>
<evidence type="ECO:0000313" key="6">
    <source>
        <dbReference type="Proteomes" id="UP000576087"/>
    </source>
</evidence>
<dbReference type="EMBL" id="JACIGW010000002">
    <property type="protein sequence ID" value="MBB4348706.1"/>
    <property type="molecule type" value="Genomic_DNA"/>
</dbReference>
<dbReference type="Proteomes" id="UP000520770">
    <property type="component" value="Unassembled WGS sequence"/>
</dbReference>
<proteinExistence type="predicted"/>
<dbReference type="Proteomes" id="UP000524535">
    <property type="component" value="Unassembled WGS sequence"/>
</dbReference>
<gene>
    <name evidence="2" type="ORF">GGE31_002447</name>
    <name evidence="1" type="ORF">GGE33_002448</name>
    <name evidence="3" type="ORF">GGE35_005313</name>
</gene>
<sequence>MDNECLGTQDMIPCRANAVTAVFLTFLERIPDSNRYGLGGFMPW</sequence>
<organism evidence="3 6">
    <name type="scientific">Aliirhizobium cellulosilyticum</name>
    <dbReference type="NCBI Taxonomy" id="393664"/>
    <lineage>
        <taxon>Bacteria</taxon>
        <taxon>Pseudomonadati</taxon>
        <taxon>Pseudomonadota</taxon>
        <taxon>Alphaproteobacteria</taxon>
        <taxon>Hyphomicrobiales</taxon>
        <taxon>Rhizobiaceae</taxon>
        <taxon>Aliirhizobium</taxon>
    </lineage>
</organism>
<dbReference type="Proteomes" id="UP000576087">
    <property type="component" value="Unassembled WGS sequence"/>
</dbReference>
<reference evidence="4 5" key="1">
    <citation type="submission" date="2020-08" db="EMBL/GenBank/DDBJ databases">
        <title>Genomic Encyclopedia of Type Strains, Phase IV (KMG-V): Genome sequencing to study the core and pangenomes of soil and plant-associated prokaryotes.</title>
        <authorList>
            <person name="Whitman W."/>
        </authorList>
    </citation>
    <scope>NUCLEOTIDE SEQUENCE [LARGE SCALE GENOMIC DNA]</scope>
    <source>
        <strain evidence="2 5">SEMIA 444</strain>
        <strain evidence="1 4">SEMIA 448</strain>
        <strain evidence="3 6">SEMIA 452</strain>
    </source>
</reference>
<dbReference type="AlphaFoldDB" id="A0A7W6V3S2"/>
<evidence type="ECO:0000313" key="2">
    <source>
        <dbReference type="EMBL" id="MBB4411942.1"/>
    </source>
</evidence>